<evidence type="ECO:0000313" key="1">
    <source>
        <dbReference type="EMBL" id="MBX24429.1"/>
    </source>
</evidence>
<proteinExistence type="predicted"/>
<dbReference type="AlphaFoldDB" id="A0A2P2M2I7"/>
<organism evidence="1">
    <name type="scientific">Rhizophora mucronata</name>
    <name type="common">Asiatic mangrove</name>
    <dbReference type="NCBI Taxonomy" id="61149"/>
    <lineage>
        <taxon>Eukaryota</taxon>
        <taxon>Viridiplantae</taxon>
        <taxon>Streptophyta</taxon>
        <taxon>Embryophyta</taxon>
        <taxon>Tracheophyta</taxon>
        <taxon>Spermatophyta</taxon>
        <taxon>Magnoliopsida</taxon>
        <taxon>eudicotyledons</taxon>
        <taxon>Gunneridae</taxon>
        <taxon>Pentapetalae</taxon>
        <taxon>rosids</taxon>
        <taxon>fabids</taxon>
        <taxon>Malpighiales</taxon>
        <taxon>Rhizophoraceae</taxon>
        <taxon>Rhizophora</taxon>
    </lineage>
</organism>
<protein>
    <submittedName>
        <fullName evidence="1">Uncharacterized protein</fullName>
    </submittedName>
</protein>
<sequence length="31" mass="3693">MYISVSIAWRKHSLGRYYARAGDEKFNTEDQ</sequence>
<accession>A0A2P2M2I7</accession>
<reference evidence="1" key="1">
    <citation type="submission" date="2018-02" db="EMBL/GenBank/DDBJ databases">
        <title>Rhizophora mucronata_Transcriptome.</title>
        <authorList>
            <person name="Meera S.P."/>
            <person name="Sreeshan A."/>
            <person name="Augustine A."/>
        </authorList>
    </citation>
    <scope>NUCLEOTIDE SEQUENCE</scope>
    <source>
        <tissue evidence="1">Leaf</tissue>
    </source>
</reference>
<name>A0A2P2M2I7_RHIMU</name>
<dbReference type="EMBL" id="GGEC01043945">
    <property type="protein sequence ID" value="MBX24429.1"/>
    <property type="molecule type" value="Transcribed_RNA"/>
</dbReference>